<comment type="caution">
    <text evidence="1">The sequence shown here is derived from an EMBL/GenBank/DDBJ whole genome shotgun (WGS) entry which is preliminary data.</text>
</comment>
<evidence type="ECO:0000313" key="1">
    <source>
        <dbReference type="EMBL" id="MBF4695078.1"/>
    </source>
</evidence>
<dbReference type="EMBL" id="JADKNH010000012">
    <property type="protein sequence ID" value="MBF4695078.1"/>
    <property type="molecule type" value="Genomic_DNA"/>
</dbReference>
<reference evidence="1 2" key="1">
    <citation type="submission" date="2020-11" db="EMBL/GenBank/DDBJ databases">
        <title>Fusibacter basophilias sp. nov.</title>
        <authorList>
            <person name="Qiu D."/>
        </authorList>
    </citation>
    <scope>NUCLEOTIDE SEQUENCE [LARGE SCALE GENOMIC DNA]</scope>
    <source>
        <strain evidence="1 2">Q10-2</strain>
    </source>
</reference>
<proteinExistence type="predicted"/>
<dbReference type="RefSeq" id="WP_194703315.1">
    <property type="nucleotide sequence ID" value="NZ_JADKNH010000012.1"/>
</dbReference>
<sequence>MKGKKTTEMTETQTVTTFEAIVQMPKGILDELRMYGLEWLDEAHVDLGTGEVTLSVSMTHGPTI</sequence>
<evidence type="ECO:0000313" key="2">
    <source>
        <dbReference type="Proteomes" id="UP000614200"/>
    </source>
</evidence>
<keyword evidence="2" id="KW-1185">Reference proteome</keyword>
<gene>
    <name evidence="1" type="ORF">ISU02_18415</name>
</gene>
<dbReference type="Proteomes" id="UP000614200">
    <property type="component" value="Unassembled WGS sequence"/>
</dbReference>
<organism evidence="1 2">
    <name type="scientific">Fusibacter ferrireducens</name>
    <dbReference type="NCBI Taxonomy" id="2785058"/>
    <lineage>
        <taxon>Bacteria</taxon>
        <taxon>Bacillati</taxon>
        <taxon>Bacillota</taxon>
        <taxon>Clostridia</taxon>
        <taxon>Eubacteriales</taxon>
        <taxon>Eubacteriales Family XII. Incertae Sedis</taxon>
        <taxon>Fusibacter</taxon>
    </lineage>
</organism>
<protein>
    <recommendedName>
        <fullName evidence="3">Transposase</fullName>
    </recommendedName>
</protein>
<accession>A0ABR9ZX88</accession>
<name>A0ABR9ZX88_9FIRM</name>
<evidence type="ECO:0008006" key="3">
    <source>
        <dbReference type="Google" id="ProtNLM"/>
    </source>
</evidence>